<comment type="caution">
    <text evidence="1">The sequence shown here is derived from an EMBL/GenBank/DDBJ whole genome shotgun (WGS) entry which is preliminary data.</text>
</comment>
<dbReference type="EMBL" id="BAAAYU010000005">
    <property type="protein sequence ID" value="GAA3638943.1"/>
    <property type="molecule type" value="Genomic_DNA"/>
</dbReference>
<reference evidence="2" key="1">
    <citation type="journal article" date="2019" name="Int. J. Syst. Evol. Microbiol.">
        <title>The Global Catalogue of Microorganisms (GCM) 10K type strain sequencing project: providing services to taxonomists for standard genome sequencing and annotation.</title>
        <authorList>
            <consortium name="The Broad Institute Genomics Platform"/>
            <consortium name="The Broad Institute Genome Sequencing Center for Infectious Disease"/>
            <person name="Wu L."/>
            <person name="Ma J."/>
        </authorList>
    </citation>
    <scope>NUCLEOTIDE SEQUENCE [LARGE SCALE GENOMIC DNA]</scope>
    <source>
        <strain evidence="2">JCM 16544</strain>
    </source>
</reference>
<evidence type="ECO:0000313" key="2">
    <source>
        <dbReference type="Proteomes" id="UP001501697"/>
    </source>
</evidence>
<protein>
    <recommendedName>
        <fullName evidence="3">GNAT family N-acetyltransferase</fullName>
    </recommendedName>
</protein>
<sequence length="129" mass="13537">MPRSSVLLTPGPVDGDAIARAAGEVWAAGDGLDPDADAFTLQTVDGGAALQVLAAGVPVLTVLRPRMLPTVEEVFRLLPEARDPLPPVSWWTEAYTPWTDEGRIGVAILDAASGARGVAVHQGFGRDIR</sequence>
<evidence type="ECO:0000313" key="1">
    <source>
        <dbReference type="EMBL" id="GAA3638943.1"/>
    </source>
</evidence>
<proteinExistence type="predicted"/>
<dbReference type="RefSeq" id="WP_344738664.1">
    <property type="nucleotide sequence ID" value="NZ_BAAAYU010000005.1"/>
</dbReference>
<accession>A0ABP7AS22</accession>
<gene>
    <name evidence="1" type="ORF">GCM10022200_22900</name>
</gene>
<organism evidence="1 2">
    <name type="scientific">Microbacterium awajiense</name>
    <dbReference type="NCBI Taxonomy" id="415214"/>
    <lineage>
        <taxon>Bacteria</taxon>
        <taxon>Bacillati</taxon>
        <taxon>Actinomycetota</taxon>
        <taxon>Actinomycetes</taxon>
        <taxon>Micrococcales</taxon>
        <taxon>Microbacteriaceae</taxon>
        <taxon>Microbacterium</taxon>
    </lineage>
</organism>
<evidence type="ECO:0008006" key="3">
    <source>
        <dbReference type="Google" id="ProtNLM"/>
    </source>
</evidence>
<dbReference type="Proteomes" id="UP001501697">
    <property type="component" value="Unassembled WGS sequence"/>
</dbReference>
<name>A0ABP7AS22_9MICO</name>
<keyword evidence="2" id="KW-1185">Reference proteome</keyword>